<accession>A0A1M5NDH0</accession>
<evidence type="ECO:0000256" key="3">
    <source>
        <dbReference type="ARBA" id="ARBA00023002"/>
    </source>
</evidence>
<dbReference type="InterPro" id="IPR036291">
    <property type="entry name" value="NAD(P)-bd_dom_sf"/>
</dbReference>
<dbReference type="STRING" id="299255.SAMN02745129_1004"/>
<dbReference type="InterPro" id="IPR050984">
    <property type="entry name" value="Gfo/Idh/MocA_domain"/>
</dbReference>
<dbReference type="SUPFAM" id="SSF51735">
    <property type="entry name" value="NAD(P)-binding Rossmann-fold domains"/>
    <property type="match status" value="1"/>
</dbReference>
<feature type="domain" description="GFO/IDH/MocA-like oxidoreductase" evidence="5">
    <location>
        <begin position="140"/>
        <end position="257"/>
    </location>
</feature>
<dbReference type="SUPFAM" id="SSF55347">
    <property type="entry name" value="Glyceraldehyde-3-phosphate dehydrogenase-like, C-terminal domain"/>
    <property type="match status" value="1"/>
</dbReference>
<dbReference type="GO" id="GO:0016491">
    <property type="term" value="F:oxidoreductase activity"/>
    <property type="evidence" value="ECO:0007669"/>
    <property type="project" value="UniProtKB-KW"/>
</dbReference>
<dbReference type="InterPro" id="IPR000683">
    <property type="entry name" value="Gfo/Idh/MocA-like_OxRdtase_N"/>
</dbReference>
<dbReference type="Gene3D" id="3.30.360.10">
    <property type="entry name" value="Dihydrodipicolinate Reductase, domain 2"/>
    <property type="match status" value="1"/>
</dbReference>
<organism evidence="6 7">
    <name type="scientific">Ferrimonas marina</name>
    <dbReference type="NCBI Taxonomy" id="299255"/>
    <lineage>
        <taxon>Bacteria</taxon>
        <taxon>Pseudomonadati</taxon>
        <taxon>Pseudomonadota</taxon>
        <taxon>Gammaproteobacteria</taxon>
        <taxon>Alteromonadales</taxon>
        <taxon>Ferrimonadaceae</taxon>
        <taxon>Ferrimonas</taxon>
    </lineage>
</organism>
<evidence type="ECO:0000256" key="2">
    <source>
        <dbReference type="ARBA" id="ARBA00022729"/>
    </source>
</evidence>
<proteinExistence type="inferred from homology"/>
<evidence type="ECO:0000313" key="7">
    <source>
        <dbReference type="Proteomes" id="UP000184268"/>
    </source>
</evidence>
<dbReference type="InterPro" id="IPR055170">
    <property type="entry name" value="GFO_IDH_MocA-like_dom"/>
</dbReference>
<dbReference type="PANTHER" id="PTHR22604">
    <property type="entry name" value="OXIDOREDUCTASES"/>
    <property type="match status" value="1"/>
</dbReference>
<dbReference type="Pfam" id="PF01408">
    <property type="entry name" value="GFO_IDH_MocA"/>
    <property type="match status" value="1"/>
</dbReference>
<evidence type="ECO:0000259" key="5">
    <source>
        <dbReference type="Pfam" id="PF22725"/>
    </source>
</evidence>
<evidence type="ECO:0000256" key="1">
    <source>
        <dbReference type="ARBA" id="ARBA00010928"/>
    </source>
</evidence>
<dbReference type="Gene3D" id="3.40.50.720">
    <property type="entry name" value="NAD(P)-binding Rossmann-like Domain"/>
    <property type="match status" value="1"/>
</dbReference>
<dbReference type="GO" id="GO:0000166">
    <property type="term" value="F:nucleotide binding"/>
    <property type="evidence" value="ECO:0007669"/>
    <property type="project" value="InterPro"/>
</dbReference>
<comment type="similarity">
    <text evidence="1">Belongs to the Gfo/Idh/MocA family.</text>
</comment>
<gene>
    <name evidence="6" type="ORF">SAMN02745129_1004</name>
</gene>
<dbReference type="Pfam" id="PF22725">
    <property type="entry name" value="GFO_IDH_MocA_C3"/>
    <property type="match status" value="1"/>
</dbReference>
<evidence type="ECO:0000259" key="4">
    <source>
        <dbReference type="Pfam" id="PF01408"/>
    </source>
</evidence>
<evidence type="ECO:0000313" key="6">
    <source>
        <dbReference type="EMBL" id="SHG87505.1"/>
    </source>
</evidence>
<dbReference type="RefSeq" id="WP_067654611.1">
    <property type="nucleotide sequence ID" value="NZ_FQXG01000001.1"/>
</dbReference>
<dbReference type="AlphaFoldDB" id="A0A1M5NDH0"/>
<dbReference type="PANTHER" id="PTHR22604:SF105">
    <property type="entry name" value="TRANS-1,2-DIHYDROBENZENE-1,2-DIOL DEHYDROGENASE"/>
    <property type="match status" value="1"/>
</dbReference>
<dbReference type="OrthoDB" id="9774191at2"/>
<dbReference type="Proteomes" id="UP000184268">
    <property type="component" value="Unassembled WGS sequence"/>
</dbReference>
<reference evidence="6 7" key="1">
    <citation type="submission" date="2016-11" db="EMBL/GenBank/DDBJ databases">
        <authorList>
            <person name="Jaros S."/>
            <person name="Januszkiewicz K."/>
            <person name="Wedrychowicz H."/>
        </authorList>
    </citation>
    <scope>NUCLEOTIDE SEQUENCE [LARGE SCALE GENOMIC DNA]</scope>
    <source>
        <strain evidence="6 7">DSM 16917</strain>
    </source>
</reference>
<sequence>MASKGAGQQSGTIRWGILGCGRIAHTFAQDMAWVEGSEILAAAARQGDSAQAFAQQYGIPVSYQGYDALCQDPEIDAIYVATPHSHHLHHAEQALAAGKAVLCEKPLTVNLSQSQTLIQAVKSHQGYLMEGMWTYFLPAIQQAKQWVEQGRIGRLLQIKADFGYPMIYDPQGRAYNPQLGGGAVLDMGIYPLALAWLFCPEMPETIHQLQHHAATGVEDELLCLLRFPQYQVDAVLGTSFRAKLPNVAYLIGDKGQIAIEDFWRAPRCALYHQDELVEQFEDGRQGSGFEFQIAAVNRDLCEGRLENRTVPHQTSLALAQLMDRLLNRPAAS</sequence>
<feature type="domain" description="Gfo/Idh/MocA-like oxidoreductase N-terminal" evidence="4">
    <location>
        <begin position="13"/>
        <end position="131"/>
    </location>
</feature>
<protein>
    <submittedName>
        <fullName evidence="6">Predicted dehydrogenase</fullName>
    </submittedName>
</protein>
<keyword evidence="2" id="KW-0732">Signal</keyword>
<keyword evidence="3" id="KW-0560">Oxidoreductase</keyword>
<dbReference type="EMBL" id="FQXG01000001">
    <property type="protein sequence ID" value="SHG87505.1"/>
    <property type="molecule type" value="Genomic_DNA"/>
</dbReference>
<name>A0A1M5NDH0_9GAMM</name>
<keyword evidence="7" id="KW-1185">Reference proteome</keyword>